<dbReference type="FunFam" id="1.10.630.10:FF:000004">
    <property type="entry name" value="cytochrome P450 2D15 isoform X1"/>
    <property type="match status" value="1"/>
</dbReference>
<evidence type="ECO:0000256" key="11">
    <source>
        <dbReference type="RuleBase" id="RU000461"/>
    </source>
</evidence>
<accession>A0A6P9B6B3</accession>
<dbReference type="GeneID" id="117659651"/>
<evidence type="ECO:0000256" key="4">
    <source>
        <dbReference type="ARBA" id="ARBA00022617"/>
    </source>
</evidence>
<keyword evidence="8 11" id="KW-0503">Monooxygenase</keyword>
<evidence type="ECO:0000256" key="5">
    <source>
        <dbReference type="ARBA" id="ARBA00022723"/>
    </source>
</evidence>
<dbReference type="Pfam" id="PF00067">
    <property type="entry name" value="p450"/>
    <property type="match status" value="1"/>
</dbReference>
<dbReference type="OrthoDB" id="1055148at2759"/>
<evidence type="ECO:0000256" key="6">
    <source>
        <dbReference type="ARBA" id="ARBA00023002"/>
    </source>
</evidence>
<dbReference type="RefSeq" id="XP_034263585.1">
    <property type="nucleotide sequence ID" value="XM_034407694.2"/>
</dbReference>
<dbReference type="PROSITE" id="PS00086">
    <property type="entry name" value="CYTOCHROME_P450"/>
    <property type="match status" value="1"/>
</dbReference>
<dbReference type="AlphaFoldDB" id="A0A6P9B6B3"/>
<sequence>MMALSSIFLLLVLCLLVVQLVRLQFRRRHYPPGPTPLPFIGCFWHPKFFQLNRELLTEMSKIYGNIFTLWFGPYPVIILQGYQAVKDGLTTHPEDVSGRPLLPFFKALTNNKGIAFSTGQTWKQQRRFSMAALKNLGLGKSTLEYQIQEEAESLVEVFRKSEGKPMNPYFALNLAVSNVIGMLVFGHRFSTEDETFHHLLEAMEKIFNVSDSVASKLYNIFPWIMQRVPGPHQKAFSSCDFIQSFIREKIKKHQEADHREKDQDFIHLYLDEIEKMKNQHKSPYDENNMVQSIFDLFLGGTETSGTTLHWGLLYMVLYPDIQAKVQKEIDTLLTPGQSICYEDRKKLPYTNAVIHEIQRFSNIISIGIPKFCIRDTKIQKFHIRKGTTFFPNMASALYDPNEWEAPLTFDPNHFLDKDRNFTCPEAFIPFSIGHRACLGENLAKTELFLFFSNLVQTFNFHLADGSKDVKIDPVWGGTLKPHSFDICAIPR</sequence>
<dbReference type="PANTHER" id="PTHR24300">
    <property type="entry name" value="CYTOCHROME P450 508A4-RELATED"/>
    <property type="match status" value="1"/>
</dbReference>
<evidence type="ECO:0000313" key="13">
    <source>
        <dbReference type="Proteomes" id="UP001652622"/>
    </source>
</evidence>
<dbReference type="OMA" id="FNDYWKE"/>
<keyword evidence="13" id="KW-1185">Reference proteome</keyword>
<dbReference type="KEGG" id="pgut:117659651"/>
<dbReference type="InterPro" id="IPR017972">
    <property type="entry name" value="Cyt_P450_CS"/>
</dbReference>
<keyword evidence="9" id="KW-0472">Membrane</keyword>
<comment type="cofactor">
    <cofactor evidence="1 10">
        <name>heme</name>
        <dbReference type="ChEBI" id="CHEBI:30413"/>
    </cofactor>
</comment>
<dbReference type="GO" id="GO:0006805">
    <property type="term" value="P:xenobiotic metabolic process"/>
    <property type="evidence" value="ECO:0007669"/>
    <property type="project" value="TreeGrafter"/>
</dbReference>
<keyword evidence="12" id="KW-0732">Signal</keyword>
<evidence type="ECO:0000256" key="8">
    <source>
        <dbReference type="ARBA" id="ARBA00023033"/>
    </source>
</evidence>
<dbReference type="PRINTS" id="PR00385">
    <property type="entry name" value="P450"/>
</dbReference>
<dbReference type="InterPro" id="IPR036396">
    <property type="entry name" value="Cyt_P450_sf"/>
</dbReference>
<dbReference type="GO" id="GO:0006082">
    <property type="term" value="P:organic acid metabolic process"/>
    <property type="evidence" value="ECO:0007669"/>
    <property type="project" value="TreeGrafter"/>
</dbReference>
<dbReference type="GO" id="GO:0016712">
    <property type="term" value="F:oxidoreductase activity, acting on paired donors, with incorporation or reduction of molecular oxygen, reduced flavin or flavoprotein as one donor, and incorporation of one atom of oxygen"/>
    <property type="evidence" value="ECO:0007669"/>
    <property type="project" value="TreeGrafter"/>
</dbReference>
<keyword evidence="4 10" id="KW-0349">Heme</keyword>
<dbReference type="SUPFAM" id="SSF48264">
    <property type="entry name" value="Cytochrome P450"/>
    <property type="match status" value="1"/>
</dbReference>
<reference evidence="14" key="1">
    <citation type="submission" date="2025-08" db="UniProtKB">
        <authorList>
            <consortium name="RefSeq"/>
        </authorList>
    </citation>
    <scope>IDENTIFICATION</scope>
    <source>
        <tissue evidence="14">Blood</tissue>
    </source>
</reference>
<feature type="signal peptide" evidence="12">
    <location>
        <begin position="1"/>
        <end position="23"/>
    </location>
</feature>
<name>A0A6P9B6B3_PANGU</name>
<dbReference type="InterPro" id="IPR002401">
    <property type="entry name" value="Cyt_P450_E_grp-I"/>
</dbReference>
<keyword evidence="7 10" id="KW-0408">Iron</keyword>
<dbReference type="Gene3D" id="1.10.630.10">
    <property type="entry name" value="Cytochrome P450"/>
    <property type="match status" value="1"/>
</dbReference>
<dbReference type="InParanoid" id="A0A6P9B6B3"/>
<gene>
    <name evidence="14" type="primary">LOC117659651</name>
</gene>
<feature type="chain" id="PRO_5028290018" evidence="12">
    <location>
        <begin position="24"/>
        <end position="491"/>
    </location>
</feature>
<dbReference type="GO" id="GO:0005737">
    <property type="term" value="C:cytoplasm"/>
    <property type="evidence" value="ECO:0007669"/>
    <property type="project" value="TreeGrafter"/>
</dbReference>
<dbReference type="InterPro" id="IPR001128">
    <property type="entry name" value="Cyt_P450"/>
</dbReference>
<dbReference type="Proteomes" id="UP001652622">
    <property type="component" value="Unplaced"/>
</dbReference>
<protein>
    <submittedName>
        <fullName evidence="14">Cytochrome P450 2J2-like isoform X1</fullName>
    </submittedName>
</protein>
<dbReference type="GO" id="GO:0020037">
    <property type="term" value="F:heme binding"/>
    <property type="evidence" value="ECO:0007669"/>
    <property type="project" value="InterPro"/>
</dbReference>
<organism evidence="13 14">
    <name type="scientific">Pantherophis guttatus</name>
    <name type="common">Corn snake</name>
    <name type="synonym">Elaphe guttata</name>
    <dbReference type="NCBI Taxonomy" id="94885"/>
    <lineage>
        <taxon>Eukaryota</taxon>
        <taxon>Metazoa</taxon>
        <taxon>Chordata</taxon>
        <taxon>Craniata</taxon>
        <taxon>Vertebrata</taxon>
        <taxon>Euteleostomi</taxon>
        <taxon>Lepidosauria</taxon>
        <taxon>Squamata</taxon>
        <taxon>Bifurcata</taxon>
        <taxon>Unidentata</taxon>
        <taxon>Episquamata</taxon>
        <taxon>Toxicofera</taxon>
        <taxon>Serpentes</taxon>
        <taxon>Colubroidea</taxon>
        <taxon>Colubridae</taxon>
        <taxon>Colubrinae</taxon>
        <taxon>Pantherophis</taxon>
    </lineage>
</organism>
<dbReference type="GO" id="GO:0016020">
    <property type="term" value="C:membrane"/>
    <property type="evidence" value="ECO:0007669"/>
    <property type="project" value="UniProtKB-SubCell"/>
</dbReference>
<proteinExistence type="inferred from homology"/>
<evidence type="ECO:0000256" key="9">
    <source>
        <dbReference type="ARBA" id="ARBA00023136"/>
    </source>
</evidence>
<evidence type="ECO:0000256" key="2">
    <source>
        <dbReference type="ARBA" id="ARBA00004370"/>
    </source>
</evidence>
<comment type="subcellular location">
    <subcellularLocation>
        <location evidence="2">Membrane</location>
    </subcellularLocation>
</comment>
<keyword evidence="5 10" id="KW-0479">Metal-binding</keyword>
<dbReference type="InterPro" id="IPR050182">
    <property type="entry name" value="Cytochrome_P450_fam2"/>
</dbReference>
<evidence type="ECO:0000256" key="7">
    <source>
        <dbReference type="ARBA" id="ARBA00023004"/>
    </source>
</evidence>
<evidence type="ECO:0000256" key="3">
    <source>
        <dbReference type="ARBA" id="ARBA00010617"/>
    </source>
</evidence>
<feature type="binding site" description="axial binding residue" evidence="10">
    <location>
        <position position="437"/>
    </location>
    <ligand>
        <name>heme</name>
        <dbReference type="ChEBI" id="CHEBI:30413"/>
    </ligand>
    <ligandPart>
        <name>Fe</name>
        <dbReference type="ChEBI" id="CHEBI:18248"/>
    </ligandPart>
</feature>
<dbReference type="PRINTS" id="PR00463">
    <property type="entry name" value="EP450I"/>
</dbReference>
<comment type="similarity">
    <text evidence="3 11">Belongs to the cytochrome P450 family.</text>
</comment>
<keyword evidence="6 11" id="KW-0560">Oxidoreductase</keyword>
<evidence type="ECO:0000313" key="14">
    <source>
        <dbReference type="RefSeq" id="XP_034263585.1"/>
    </source>
</evidence>
<dbReference type="PANTHER" id="PTHR24300:SF411">
    <property type="entry name" value="CYTOCHROME P450, FAMILY 2, SUBFAMILY AB, POLYPEPTIDE 4-RELATED"/>
    <property type="match status" value="1"/>
</dbReference>
<evidence type="ECO:0000256" key="10">
    <source>
        <dbReference type="PIRSR" id="PIRSR602401-1"/>
    </source>
</evidence>
<evidence type="ECO:0000256" key="1">
    <source>
        <dbReference type="ARBA" id="ARBA00001971"/>
    </source>
</evidence>
<evidence type="ECO:0000256" key="12">
    <source>
        <dbReference type="SAM" id="SignalP"/>
    </source>
</evidence>
<dbReference type="GO" id="GO:0005506">
    <property type="term" value="F:iron ion binding"/>
    <property type="evidence" value="ECO:0007669"/>
    <property type="project" value="InterPro"/>
</dbReference>